<dbReference type="GO" id="GO:0003824">
    <property type="term" value="F:catalytic activity"/>
    <property type="evidence" value="ECO:0007669"/>
    <property type="project" value="InterPro"/>
</dbReference>
<dbReference type="AlphaFoldDB" id="A0A8J8MIP7"/>
<name>A0A8J8MIP7_9FIRM</name>
<protein>
    <submittedName>
        <fullName evidence="1">DUF1893 domain-containing protein</fullName>
    </submittedName>
</protein>
<keyword evidence="2" id="KW-1185">Reference proteome</keyword>
<dbReference type="EMBL" id="CP058649">
    <property type="protein sequence ID" value="QUI22562.1"/>
    <property type="molecule type" value="Genomic_DNA"/>
</dbReference>
<dbReference type="KEGG" id="vpy:HZI73_09730"/>
<dbReference type="InterPro" id="IPR037081">
    <property type="entry name" value="Hyp_TM1506"/>
</dbReference>
<reference evidence="1" key="1">
    <citation type="submission" date="2020-07" db="EMBL/GenBank/DDBJ databases">
        <title>Vallitalea pronyensis genome.</title>
        <authorList>
            <person name="Postec A."/>
        </authorList>
    </citation>
    <scope>NUCLEOTIDE SEQUENCE</scope>
    <source>
        <strain evidence="1">FatNI3</strain>
    </source>
</reference>
<dbReference type="Pfam" id="PF08973">
    <property type="entry name" value="TM1506"/>
    <property type="match status" value="1"/>
</dbReference>
<dbReference type="SUPFAM" id="SSF53927">
    <property type="entry name" value="Cytidine deaminase-like"/>
    <property type="match status" value="1"/>
</dbReference>
<dbReference type="InterPro" id="IPR016193">
    <property type="entry name" value="Cytidine_deaminase-like"/>
</dbReference>
<accession>A0A8J8MIP7</accession>
<sequence length="158" mass="17464">MIDKRGAAMGAINLSEEMKGIIEHIKHGDLTCMVEYKGEVVFRSKDKGVKPLMDYIALNKDYSPITVKDKIMGKGAMVLAIKGMAHEVITPIISEKALHLAHQYGIHVFYEKVVPYIVNRTGTGSCPIEASVDGIDTIEEAYQAIVKTLEQLRKGMKS</sequence>
<organism evidence="1 2">
    <name type="scientific">Vallitalea pronyensis</name>
    <dbReference type="NCBI Taxonomy" id="1348613"/>
    <lineage>
        <taxon>Bacteria</taxon>
        <taxon>Bacillati</taxon>
        <taxon>Bacillota</taxon>
        <taxon>Clostridia</taxon>
        <taxon>Lachnospirales</taxon>
        <taxon>Vallitaleaceae</taxon>
        <taxon>Vallitalea</taxon>
    </lineage>
</organism>
<dbReference type="InterPro" id="IPR015067">
    <property type="entry name" value="DUF1893_TM1506-like"/>
</dbReference>
<gene>
    <name evidence="1" type="ORF">HZI73_09730</name>
</gene>
<proteinExistence type="predicted"/>
<dbReference type="Proteomes" id="UP000683246">
    <property type="component" value="Chromosome"/>
</dbReference>
<dbReference type="RefSeq" id="WP_212698052.1">
    <property type="nucleotide sequence ID" value="NZ_CP058649.1"/>
</dbReference>
<evidence type="ECO:0000313" key="1">
    <source>
        <dbReference type="EMBL" id="QUI22562.1"/>
    </source>
</evidence>
<dbReference type="Gene3D" id="3.40.140.30">
    <property type="entry name" value="Hypothetical protein TM1506"/>
    <property type="match status" value="1"/>
</dbReference>
<evidence type="ECO:0000313" key="2">
    <source>
        <dbReference type="Proteomes" id="UP000683246"/>
    </source>
</evidence>